<keyword evidence="3" id="KW-1185">Reference proteome</keyword>
<dbReference type="Proteomes" id="UP000198741">
    <property type="component" value="Chromosome I"/>
</dbReference>
<evidence type="ECO:0000256" key="1">
    <source>
        <dbReference type="SAM" id="MobiDB-lite"/>
    </source>
</evidence>
<proteinExistence type="predicted"/>
<evidence type="ECO:0000313" key="3">
    <source>
        <dbReference type="Proteomes" id="UP000198741"/>
    </source>
</evidence>
<accession>A0A1H0Q4W2</accession>
<sequence>MPGLAPGLLAAVPELASACARAVATLADADHVLLLTSGPRHRDGDGNSGRSTVVFPPGSPVTSAPLGDSQGRPHFDGHLNGPVLAAGPLPGVGVIVGAALLAAAGVDVPTTAVQVGTDPLAVYPWPGGPVGRVGVLLVADGSTSRGAGSPGGGHPDAASFDHDLAAALALGDPDRLGQVAGSGRGSAVGFDSGPAIAAFTRLTAGSGPASADLLYDGAPFGVGYFCATWSWR</sequence>
<gene>
    <name evidence="2" type="ORF">SAMN04515671_2992</name>
</gene>
<dbReference type="AlphaFoldDB" id="A0A1H0Q4W2"/>
<feature type="region of interest" description="Disordered" evidence="1">
    <location>
        <begin position="37"/>
        <end position="66"/>
    </location>
</feature>
<name>A0A1H0Q4W2_9ACTN</name>
<protein>
    <submittedName>
        <fullName evidence="2">Uncharacterized protein</fullName>
    </submittedName>
</protein>
<dbReference type="EMBL" id="LT629710">
    <property type="protein sequence ID" value="SDP12432.1"/>
    <property type="molecule type" value="Genomic_DNA"/>
</dbReference>
<organism evidence="2 3">
    <name type="scientific">Nakamurella panacisegetis</name>
    <dbReference type="NCBI Taxonomy" id="1090615"/>
    <lineage>
        <taxon>Bacteria</taxon>
        <taxon>Bacillati</taxon>
        <taxon>Actinomycetota</taxon>
        <taxon>Actinomycetes</taxon>
        <taxon>Nakamurellales</taxon>
        <taxon>Nakamurellaceae</taxon>
        <taxon>Nakamurella</taxon>
    </lineage>
</organism>
<reference evidence="2 3" key="1">
    <citation type="submission" date="2016-10" db="EMBL/GenBank/DDBJ databases">
        <authorList>
            <person name="de Groot N.N."/>
        </authorList>
    </citation>
    <scope>NUCLEOTIDE SEQUENCE [LARGE SCALE GENOMIC DNA]</scope>
    <source>
        <strain evidence="3">P4-7,KCTC 19426,CECT 7604</strain>
    </source>
</reference>
<evidence type="ECO:0000313" key="2">
    <source>
        <dbReference type="EMBL" id="SDP12432.1"/>
    </source>
</evidence>
<dbReference type="STRING" id="1090615.SAMN04515671_2992"/>
<dbReference type="Gene3D" id="3.40.830.10">
    <property type="entry name" value="LigB-like"/>
    <property type="match status" value="1"/>
</dbReference>